<accession>A0A545TIZ8</accession>
<keyword evidence="3" id="KW-1185">Reference proteome</keyword>
<dbReference type="InterPro" id="IPR014710">
    <property type="entry name" value="RmlC-like_jellyroll"/>
</dbReference>
<dbReference type="InterPro" id="IPR013096">
    <property type="entry name" value="Cupin_2"/>
</dbReference>
<protein>
    <submittedName>
        <fullName evidence="2">Cupin domain-containing protein</fullName>
    </submittedName>
</protein>
<dbReference type="EMBL" id="VIKR01000001">
    <property type="protein sequence ID" value="TQV77200.1"/>
    <property type="molecule type" value="Genomic_DNA"/>
</dbReference>
<feature type="domain" description="Cupin type-2" evidence="1">
    <location>
        <begin position="29"/>
        <end position="94"/>
    </location>
</feature>
<dbReference type="Proteomes" id="UP000317839">
    <property type="component" value="Unassembled WGS sequence"/>
</dbReference>
<dbReference type="AlphaFoldDB" id="A0A545TIZ8"/>
<organism evidence="2 3">
    <name type="scientific">Aliikangiella marina</name>
    <dbReference type="NCBI Taxonomy" id="1712262"/>
    <lineage>
        <taxon>Bacteria</taxon>
        <taxon>Pseudomonadati</taxon>
        <taxon>Pseudomonadota</taxon>
        <taxon>Gammaproteobacteria</taxon>
        <taxon>Oceanospirillales</taxon>
        <taxon>Pleioneaceae</taxon>
        <taxon>Aliikangiella</taxon>
    </lineage>
</organism>
<sequence>MNKINIGEKFALFNEEWTPKVIAESNGQLVKLAKGSGELVWHHHEHEDELFLVFKGQLTLQLRDGDIVLNPGEMYVVPKGVEHCPKAARDTHFLMVEPASTAHTGDTASDQTVPFEAQEWI</sequence>
<dbReference type="PANTHER" id="PTHR36114:SF1">
    <property type="entry name" value="16.7 KDA PROTEIN IN WHIE LOCUS"/>
    <property type="match status" value="1"/>
</dbReference>
<proteinExistence type="predicted"/>
<evidence type="ECO:0000313" key="2">
    <source>
        <dbReference type="EMBL" id="TQV77200.1"/>
    </source>
</evidence>
<comment type="caution">
    <text evidence="2">The sequence shown here is derived from an EMBL/GenBank/DDBJ whole genome shotgun (WGS) entry which is preliminary data.</text>
</comment>
<evidence type="ECO:0000313" key="3">
    <source>
        <dbReference type="Proteomes" id="UP000317839"/>
    </source>
</evidence>
<dbReference type="InterPro" id="IPR052044">
    <property type="entry name" value="PKS_Associated_Protein"/>
</dbReference>
<gene>
    <name evidence="2" type="ORF">FLL45_04435</name>
</gene>
<evidence type="ECO:0000259" key="1">
    <source>
        <dbReference type="Pfam" id="PF07883"/>
    </source>
</evidence>
<reference evidence="2 3" key="1">
    <citation type="submission" date="2019-06" db="EMBL/GenBank/DDBJ databases">
        <title>Draft genome of Aliikangiella marina GYP-15.</title>
        <authorList>
            <person name="Wang G."/>
        </authorList>
    </citation>
    <scope>NUCLEOTIDE SEQUENCE [LARGE SCALE GENOMIC DNA]</scope>
    <source>
        <strain evidence="2 3">GYP-15</strain>
    </source>
</reference>
<dbReference type="CDD" id="cd02226">
    <property type="entry name" value="cupin_YdbB-like"/>
    <property type="match status" value="1"/>
</dbReference>
<dbReference type="Pfam" id="PF07883">
    <property type="entry name" value="Cupin_2"/>
    <property type="match status" value="1"/>
</dbReference>
<dbReference type="Gene3D" id="2.60.120.10">
    <property type="entry name" value="Jelly Rolls"/>
    <property type="match status" value="1"/>
</dbReference>
<dbReference type="InterPro" id="IPR011051">
    <property type="entry name" value="RmlC_Cupin_sf"/>
</dbReference>
<dbReference type="SUPFAM" id="SSF51182">
    <property type="entry name" value="RmlC-like cupins"/>
    <property type="match status" value="1"/>
</dbReference>
<dbReference type="PANTHER" id="PTHR36114">
    <property type="entry name" value="16.7 KDA PROTEIN IN WHIE LOCUS"/>
    <property type="match status" value="1"/>
</dbReference>
<name>A0A545TIZ8_9GAMM</name>
<dbReference type="OrthoDB" id="9794183at2"/>
<dbReference type="RefSeq" id="WP_142888560.1">
    <property type="nucleotide sequence ID" value="NZ_VIKR01000001.1"/>
</dbReference>